<gene>
    <name evidence="1" type="ORF">METZ01_LOCUS335763</name>
</gene>
<sequence>MARRLDAQLLEKHISIGQVLGVFETNTA</sequence>
<dbReference type="EMBL" id="UINC01113359">
    <property type="protein sequence ID" value="SVC82909.1"/>
    <property type="molecule type" value="Genomic_DNA"/>
</dbReference>
<reference evidence="1" key="1">
    <citation type="submission" date="2018-05" db="EMBL/GenBank/DDBJ databases">
        <authorList>
            <person name="Lanie J.A."/>
            <person name="Ng W.-L."/>
            <person name="Kazmierczak K.M."/>
            <person name="Andrzejewski T.M."/>
            <person name="Davidsen T.M."/>
            <person name="Wayne K.J."/>
            <person name="Tettelin H."/>
            <person name="Glass J.I."/>
            <person name="Rusch D."/>
            <person name="Podicherti R."/>
            <person name="Tsui H.-C.T."/>
            <person name="Winkler M.E."/>
        </authorList>
    </citation>
    <scope>NUCLEOTIDE SEQUENCE</scope>
</reference>
<accession>A0A382QBG3</accession>
<protein>
    <submittedName>
        <fullName evidence="1">Uncharacterized protein</fullName>
    </submittedName>
</protein>
<evidence type="ECO:0000313" key="1">
    <source>
        <dbReference type="EMBL" id="SVC82909.1"/>
    </source>
</evidence>
<organism evidence="1">
    <name type="scientific">marine metagenome</name>
    <dbReference type="NCBI Taxonomy" id="408172"/>
    <lineage>
        <taxon>unclassified sequences</taxon>
        <taxon>metagenomes</taxon>
        <taxon>ecological metagenomes</taxon>
    </lineage>
</organism>
<dbReference type="AlphaFoldDB" id="A0A382QBG3"/>
<proteinExistence type="predicted"/>
<name>A0A382QBG3_9ZZZZ</name>